<evidence type="ECO:0000256" key="1">
    <source>
        <dbReference type="SAM" id="MobiDB-lite"/>
    </source>
</evidence>
<evidence type="ECO:0008006" key="5">
    <source>
        <dbReference type="Google" id="ProtNLM"/>
    </source>
</evidence>
<proteinExistence type="predicted"/>
<feature type="region of interest" description="Disordered" evidence="1">
    <location>
        <begin position="64"/>
        <end position="112"/>
    </location>
</feature>
<evidence type="ECO:0000313" key="4">
    <source>
        <dbReference type="Proteomes" id="UP001620626"/>
    </source>
</evidence>
<keyword evidence="4" id="KW-1185">Reference proteome</keyword>
<dbReference type="EMBL" id="JBICBT010000457">
    <property type="protein sequence ID" value="KAL3113107.1"/>
    <property type="molecule type" value="Genomic_DNA"/>
</dbReference>
<dbReference type="PANTHER" id="PTHR31013:SF2">
    <property type="entry name" value="THAUMATIN-LIKE PROTEIN"/>
    <property type="match status" value="1"/>
</dbReference>
<reference evidence="3 4" key="1">
    <citation type="submission" date="2024-10" db="EMBL/GenBank/DDBJ databases">
        <authorList>
            <person name="Kim D."/>
        </authorList>
    </citation>
    <scope>NUCLEOTIDE SEQUENCE [LARGE SCALE GENOMIC DNA]</scope>
    <source>
        <strain evidence="3">BH-2024</strain>
    </source>
</reference>
<dbReference type="InterPro" id="IPR037176">
    <property type="entry name" value="Osmotin/thaumatin-like_sf"/>
</dbReference>
<evidence type="ECO:0000256" key="2">
    <source>
        <dbReference type="SAM" id="SignalP"/>
    </source>
</evidence>
<keyword evidence="2" id="KW-0732">Signal</keyword>
<dbReference type="Pfam" id="PF00314">
    <property type="entry name" value="Thaumatin"/>
    <property type="match status" value="1"/>
</dbReference>
<comment type="caution">
    <text evidence="3">The sequence shown here is derived from an EMBL/GenBank/DDBJ whole genome shotgun (WGS) entry which is preliminary data.</text>
</comment>
<feature type="chain" id="PRO_5044815563" description="Effector protein" evidence="2">
    <location>
        <begin position="26"/>
        <end position="539"/>
    </location>
</feature>
<protein>
    <recommendedName>
        <fullName evidence="5">Effector protein</fullName>
    </recommendedName>
</protein>
<evidence type="ECO:0000313" key="3">
    <source>
        <dbReference type="EMBL" id="KAL3113107.1"/>
    </source>
</evidence>
<dbReference type="PROSITE" id="PS51367">
    <property type="entry name" value="THAUMATIN_2"/>
    <property type="match status" value="1"/>
</dbReference>
<name>A0ABD2LCZ7_9BILA</name>
<accession>A0ABD2LCZ7</accession>
<dbReference type="AlphaFoldDB" id="A0ABD2LCZ7"/>
<dbReference type="SUPFAM" id="SSF49870">
    <property type="entry name" value="Osmotin, thaumatin-like protein"/>
    <property type="match status" value="1"/>
</dbReference>
<feature type="signal peptide" evidence="2">
    <location>
        <begin position="1"/>
        <end position="25"/>
    </location>
</feature>
<gene>
    <name evidence="3" type="ORF">niasHT_010870</name>
</gene>
<dbReference type="InterPro" id="IPR001938">
    <property type="entry name" value="Thaumatin"/>
</dbReference>
<dbReference type="Proteomes" id="UP001620626">
    <property type="component" value="Unassembled WGS sequence"/>
</dbReference>
<sequence>MIGPFPAAMALLLLVLCSFLNIGETGPISNVPQQASIQPASSILHQMGTDNLLNNNNINKQQIEKERSSKSGDLGKNSKHPHKKESATKKPHRKLGVESKVKVEQKRKSKNLSEKKGRFGKIMFYVFMLITIIVPHVPQNVTLNYNNGLVPIEPEYMTCSPYNGNMYKCEFSVDEMEVESDNPNIEILGKFNDNNNNTTTTTTSRNTLQLMGKKSVIDDSCKVKDGKQICDTQLEINADQMGQLRRMLVSTKMIDQSIGNDNRRKTLEGQTITLSLANQCDHPVWVFSNAIPNVQMPVLLESNHGQHFPIASTQAAARLWVEQHNCNDLTDDEKQKNLICNPAGADKLSLFEWTFDGISQFIDVSYVDGANVPMGVHVPEFPDKDIIINTPTGTTTTVEQLFEDSNGQLVVPSEMIINDYAGTTKMLSLCSLYNTDETCCRNAHQKDLDCGPQPQPFAGGKPIIEMLDGKPIPEPITNNGMNDQQLQILNAYHNAFPNAYAYAYDDPRALQKIVGATEFVVAFCANAKDVRFYDAPAAP</sequence>
<dbReference type="SMART" id="SM00205">
    <property type="entry name" value="THN"/>
    <property type="match status" value="1"/>
</dbReference>
<dbReference type="Gene3D" id="2.60.110.10">
    <property type="entry name" value="Thaumatin"/>
    <property type="match status" value="1"/>
</dbReference>
<dbReference type="PANTHER" id="PTHR31013">
    <property type="entry name" value="THAUMATIN FAMILY PROTEIN-RELATED"/>
    <property type="match status" value="1"/>
</dbReference>
<organism evidence="3 4">
    <name type="scientific">Heterodera trifolii</name>
    <dbReference type="NCBI Taxonomy" id="157864"/>
    <lineage>
        <taxon>Eukaryota</taxon>
        <taxon>Metazoa</taxon>
        <taxon>Ecdysozoa</taxon>
        <taxon>Nematoda</taxon>
        <taxon>Chromadorea</taxon>
        <taxon>Rhabditida</taxon>
        <taxon>Tylenchina</taxon>
        <taxon>Tylenchomorpha</taxon>
        <taxon>Tylenchoidea</taxon>
        <taxon>Heteroderidae</taxon>
        <taxon>Heteroderinae</taxon>
        <taxon>Heterodera</taxon>
    </lineage>
</organism>
<feature type="compositionally biased region" description="Basic and acidic residues" evidence="1">
    <location>
        <begin position="95"/>
        <end position="112"/>
    </location>
</feature>
<feature type="compositionally biased region" description="Basic residues" evidence="1">
    <location>
        <begin position="77"/>
        <end position="94"/>
    </location>
</feature>